<dbReference type="PROSITE" id="PS00028">
    <property type="entry name" value="ZINC_FINGER_C2H2_1"/>
    <property type="match status" value="1"/>
</dbReference>
<protein>
    <recommendedName>
        <fullName evidence="2">C2H2-type domain-containing protein</fullName>
    </recommendedName>
</protein>
<organism evidence="3 4">
    <name type="scientific">Rhamnusium bicolor</name>
    <dbReference type="NCBI Taxonomy" id="1586634"/>
    <lineage>
        <taxon>Eukaryota</taxon>
        <taxon>Metazoa</taxon>
        <taxon>Ecdysozoa</taxon>
        <taxon>Arthropoda</taxon>
        <taxon>Hexapoda</taxon>
        <taxon>Insecta</taxon>
        <taxon>Pterygota</taxon>
        <taxon>Neoptera</taxon>
        <taxon>Endopterygota</taxon>
        <taxon>Coleoptera</taxon>
        <taxon>Polyphaga</taxon>
        <taxon>Cucujiformia</taxon>
        <taxon>Chrysomeloidea</taxon>
        <taxon>Cerambycidae</taxon>
        <taxon>Lepturinae</taxon>
        <taxon>Rhagiini</taxon>
        <taxon>Rhamnusium</taxon>
    </lineage>
</organism>
<proteinExistence type="predicted"/>
<evidence type="ECO:0000259" key="2">
    <source>
        <dbReference type="PROSITE" id="PS00028"/>
    </source>
</evidence>
<evidence type="ECO:0000256" key="1">
    <source>
        <dbReference type="SAM" id="MobiDB-lite"/>
    </source>
</evidence>
<feature type="region of interest" description="Disordered" evidence="1">
    <location>
        <begin position="45"/>
        <end position="98"/>
    </location>
</feature>
<keyword evidence="4" id="KW-1185">Reference proteome</keyword>
<evidence type="ECO:0000313" key="4">
    <source>
        <dbReference type="Proteomes" id="UP001162156"/>
    </source>
</evidence>
<dbReference type="InterPro" id="IPR013087">
    <property type="entry name" value="Znf_C2H2_type"/>
</dbReference>
<feature type="region of interest" description="Disordered" evidence="1">
    <location>
        <begin position="358"/>
        <end position="403"/>
    </location>
</feature>
<gene>
    <name evidence="3" type="ORF">NQ314_014440</name>
</gene>
<evidence type="ECO:0000313" key="3">
    <source>
        <dbReference type="EMBL" id="KAJ8932743.1"/>
    </source>
</evidence>
<sequence length="418" mass="47764">MEDGSNDVLSDVELLDHTKNGVVAPIMANFPDGIIAVSKDDKVNRTENSKINGDNTTESNLFEDDSYSSESDALKKGAQKPKISCEENSNKDGEVVTHSNPYFNESLFELSQLHQNSHEENSNTTNHNSTNTQSDVKEDKNNKIKQKRVKGKTKPKLREYAQYLGLQPTVQFKCSKCGRAGFESLTTLHDHVIQCNSIQNVQEKIPKNSCSGFKLTRKVFLCSAYGTYYENWNLYMHMLEFHRRYICLYCLGMFSILEDLCQHIQSRHNLEPGHKDTLDEFFNVYNEPCYVVCCECNKLFNEQDNFFYHSCVSNKNSKGKKLIKQQITPENHVTGDSTPATEEMSTNVIKEFQDIIQETSEKENSDSKQNVDNNFVPMETNDSPKDSTCIEKNPPMDSQEVKDLVEVANEKNYRRRAG</sequence>
<feature type="compositionally biased region" description="Polar residues" evidence="1">
    <location>
        <begin position="49"/>
        <end position="60"/>
    </location>
</feature>
<reference evidence="3" key="1">
    <citation type="journal article" date="2023" name="Insect Mol. Biol.">
        <title>Genome sequencing provides insights into the evolution of gene families encoding plant cell wall-degrading enzymes in longhorned beetles.</title>
        <authorList>
            <person name="Shin N.R."/>
            <person name="Okamura Y."/>
            <person name="Kirsch R."/>
            <person name="Pauchet Y."/>
        </authorList>
    </citation>
    <scope>NUCLEOTIDE SEQUENCE</scope>
    <source>
        <strain evidence="3">RBIC_L_NR</strain>
    </source>
</reference>
<dbReference type="EMBL" id="JANEYF010003969">
    <property type="protein sequence ID" value="KAJ8932743.1"/>
    <property type="molecule type" value="Genomic_DNA"/>
</dbReference>
<feature type="domain" description="C2H2-type" evidence="2">
    <location>
        <begin position="247"/>
        <end position="268"/>
    </location>
</feature>
<feature type="region of interest" description="Disordered" evidence="1">
    <location>
        <begin position="114"/>
        <end position="153"/>
    </location>
</feature>
<dbReference type="Proteomes" id="UP001162156">
    <property type="component" value="Unassembled WGS sequence"/>
</dbReference>
<feature type="compositionally biased region" description="Basic and acidic residues" evidence="1">
    <location>
        <begin position="83"/>
        <end position="95"/>
    </location>
</feature>
<accession>A0AAV8X261</accession>
<feature type="compositionally biased region" description="Low complexity" evidence="1">
    <location>
        <begin position="122"/>
        <end position="134"/>
    </location>
</feature>
<feature type="compositionally biased region" description="Basic residues" evidence="1">
    <location>
        <begin position="143"/>
        <end position="153"/>
    </location>
</feature>
<comment type="caution">
    <text evidence="3">The sequence shown here is derived from an EMBL/GenBank/DDBJ whole genome shotgun (WGS) entry which is preliminary data.</text>
</comment>
<dbReference type="AlphaFoldDB" id="A0AAV8X261"/>
<name>A0AAV8X261_9CUCU</name>